<keyword evidence="1 3" id="KW-0489">Methyltransferase</keyword>
<dbReference type="CDD" id="cd02440">
    <property type="entry name" value="AdoMet_MTases"/>
    <property type="match status" value="1"/>
</dbReference>
<dbReference type="PANTHER" id="PTHR43619">
    <property type="entry name" value="S-ADENOSYL-L-METHIONINE-DEPENDENT METHYLTRANSFERASE YKTD-RELATED"/>
    <property type="match status" value="1"/>
</dbReference>
<dbReference type="InterPro" id="IPR007213">
    <property type="entry name" value="Ppm1/Ppm2/Tcmp"/>
</dbReference>
<dbReference type="Gene3D" id="3.40.50.150">
    <property type="entry name" value="Vaccinia Virus protein VP39"/>
    <property type="match status" value="1"/>
</dbReference>
<accession>A0AAU7F9X5</accession>
<dbReference type="Pfam" id="PF04072">
    <property type="entry name" value="LCM"/>
    <property type="match status" value="1"/>
</dbReference>
<dbReference type="InterPro" id="IPR029063">
    <property type="entry name" value="SAM-dependent_MTases_sf"/>
</dbReference>
<dbReference type="AlphaFoldDB" id="A0AAU7F9X5"/>
<protein>
    <submittedName>
        <fullName evidence="3">Class I SAM-dependent methyltransferase</fullName>
        <ecNumber evidence="3">2.1.1.-</ecNumber>
    </submittedName>
</protein>
<dbReference type="PANTHER" id="PTHR43619:SF2">
    <property type="entry name" value="S-ADENOSYL-L-METHIONINE-DEPENDENT METHYLTRANSFERASES SUPERFAMILY PROTEIN"/>
    <property type="match status" value="1"/>
</dbReference>
<evidence type="ECO:0000313" key="3">
    <source>
        <dbReference type="EMBL" id="XBM00669.1"/>
    </source>
</evidence>
<evidence type="ECO:0000256" key="2">
    <source>
        <dbReference type="ARBA" id="ARBA00022679"/>
    </source>
</evidence>
<proteinExistence type="predicted"/>
<dbReference type="SUPFAM" id="SSF53335">
    <property type="entry name" value="S-adenosyl-L-methionine-dependent methyltransferases"/>
    <property type="match status" value="1"/>
</dbReference>
<dbReference type="GO" id="GO:0008168">
    <property type="term" value="F:methyltransferase activity"/>
    <property type="evidence" value="ECO:0007669"/>
    <property type="project" value="UniProtKB-KW"/>
</dbReference>
<dbReference type="KEGG" id="cmav:ABHF33_16710"/>
<keyword evidence="2 3" id="KW-0808">Transferase</keyword>
<dbReference type="EMBL" id="CP157355">
    <property type="protein sequence ID" value="XBM00669.1"/>
    <property type="molecule type" value="Genomic_DNA"/>
</dbReference>
<dbReference type="GO" id="GO:0032259">
    <property type="term" value="P:methylation"/>
    <property type="evidence" value="ECO:0007669"/>
    <property type="project" value="UniProtKB-KW"/>
</dbReference>
<reference evidence="3" key="1">
    <citation type="submission" date="2024-05" db="EMBL/GenBank/DDBJ databases">
        <authorList>
            <person name="Yang L."/>
            <person name="Pan L."/>
        </authorList>
    </citation>
    <scope>NUCLEOTIDE SEQUENCE</scope>
    <source>
        <strain evidence="3">FCG-7</strain>
    </source>
</reference>
<dbReference type="EC" id="2.1.1.-" evidence="3"/>
<gene>
    <name evidence="3" type="ORF">ABHF33_16710</name>
</gene>
<evidence type="ECO:0000256" key="1">
    <source>
        <dbReference type="ARBA" id="ARBA00022603"/>
    </source>
</evidence>
<name>A0AAU7F9X5_9NEIS</name>
<organism evidence="3">
    <name type="scientific">Chitinibacter mangrovi</name>
    <dbReference type="NCBI Taxonomy" id="3153927"/>
    <lineage>
        <taxon>Bacteria</taxon>
        <taxon>Pseudomonadati</taxon>
        <taxon>Pseudomonadota</taxon>
        <taxon>Betaproteobacteria</taxon>
        <taxon>Neisseriales</taxon>
        <taxon>Chitinibacteraceae</taxon>
        <taxon>Chitinibacter</taxon>
    </lineage>
</organism>
<dbReference type="RefSeq" id="WP_348945011.1">
    <property type="nucleotide sequence ID" value="NZ_CP157355.1"/>
</dbReference>
<sequence>MKAETPSSTAKLIAASTILLANEPDTAQLVAPTAAMWCTRLLSTSWADRLLASSAGYRPTATIWKWLEQYTLPGILAHYWQRKRWIEARCRMAIAQGFESVIVLGAGFDTLALRLSLEMPQITWIEIDHPATQSAKQAALGLDAQSIQFIACDLNADGLDGLPIFENKATLVIAEGVLMYLSSAAIERLFASLKHWPCKRLQFVFSFMSQWPDGKSGFRPRSRWVERWLAWRGEPFVWALPEPAMADFLAERGFELLETATTRQLASNPESILEGENLVYCQRS</sequence>